<feature type="compositionally biased region" description="Low complexity" evidence="1">
    <location>
        <begin position="280"/>
        <end position="289"/>
    </location>
</feature>
<feature type="compositionally biased region" description="Low complexity" evidence="1">
    <location>
        <begin position="613"/>
        <end position="635"/>
    </location>
</feature>
<feature type="region of interest" description="Disordered" evidence="1">
    <location>
        <begin position="611"/>
        <end position="642"/>
    </location>
</feature>
<feature type="compositionally biased region" description="Low complexity" evidence="1">
    <location>
        <begin position="583"/>
        <end position="595"/>
    </location>
</feature>
<evidence type="ECO:0000256" key="1">
    <source>
        <dbReference type="SAM" id="MobiDB-lite"/>
    </source>
</evidence>
<name>A0AAE1ZDN6_SCHME</name>
<feature type="region of interest" description="Disordered" evidence="1">
    <location>
        <begin position="12"/>
        <end position="43"/>
    </location>
</feature>
<feature type="compositionally biased region" description="Polar residues" evidence="1">
    <location>
        <begin position="294"/>
        <end position="332"/>
    </location>
</feature>
<dbReference type="AlphaFoldDB" id="A0AAE1ZDN6"/>
<comment type="caution">
    <text evidence="2">The sequence shown here is derived from an EMBL/GenBank/DDBJ whole genome shotgun (WGS) entry which is preliminary data.</text>
</comment>
<dbReference type="EMBL" id="JALJAT010000003">
    <property type="protein sequence ID" value="KAK4472096.1"/>
    <property type="molecule type" value="Genomic_DNA"/>
</dbReference>
<protein>
    <submittedName>
        <fullName evidence="2">Uncharacterized protein</fullName>
    </submittedName>
</protein>
<keyword evidence="3" id="KW-1185">Reference proteome</keyword>
<gene>
    <name evidence="2" type="ORF">MN116_005466</name>
</gene>
<feature type="compositionally biased region" description="Low complexity" evidence="1">
    <location>
        <begin position="671"/>
        <end position="685"/>
    </location>
</feature>
<feature type="compositionally biased region" description="Basic residues" evidence="1">
    <location>
        <begin position="269"/>
        <end position="278"/>
    </location>
</feature>
<sequence>MKGMFCNYYIPSSSNNNNNDNNNNNNTPELHHQQKKSKQQQQLSVNEVKISINVTNPRLNYSTALKNIDHHIKIITTTTTASPSLAYNTITTTTATVIDNYYPAHLKSIINLPGKSSDPLNRRVLVNFPTNHTLNENISSSNDCLTWHRRSDSVNRKTSNHLTNNDQFKSIQIKPSVVPFSHKQEIITMPDNNNNNNDRKPIDELTLRERRTQQQQQPYQPITQPPQSQQQFISTYSKDKSNTLNVNFKENKSDKVKLVDTRRTTPRQLKQHQSKRGHPLTSTTVSSLTETDKNYSLSSTNHSHLEKSITTSGNYHSSNEKSTSAQQHTNSSDLATSLIRTASLHLKSTLSRLKRSNSGHSDKPICKIVTTTTTVPTTPTTIHTTDLPSVKMTDDTALHHDSLPSEDNRSTELVTEINTNKNQLNKESNNNNSNLSSSSLSRCTKWSTRLGPPPPPCTDTCPKCTSFPTFCETNTVITTTSTRVIPSNIKNGKIDSALYSNITTTTTSGSNIGSSGSIFHLLPKCERNNKISLLPDDCADFGGFGRINFRTGSFMGRYPNYSRTNHQLQQPQRGQYFLNGNNSSSSIQQQQQHQSQSLSDYRPLYLFAQPHATSSSSGNTTQSTPSPSLSPITSTHGMLSSPTAYCEPCQQNSQPKVTYLGSQNKSVNLKTSSSSSVTMTGSTRSPRVNSIHNPQSLIIDNYHLSNSDEYSIPVHHEMLLSKSSSPSPSCVTPHPELDPILERLLLDVTSIDEYRTALHSHGSVTPPTSTNRQLLIQRMHTALGSSDPESISRSVEHMTNRSITDGQQNVLHNIWDLNKQINDLIQMEFNYKQKQ</sequence>
<feature type="compositionally biased region" description="Basic and acidic residues" evidence="1">
    <location>
        <begin position="249"/>
        <end position="263"/>
    </location>
</feature>
<dbReference type="Proteomes" id="UP001292079">
    <property type="component" value="Unassembled WGS sequence"/>
</dbReference>
<accession>A0AAE1ZDN6</accession>
<feature type="region of interest" description="Disordered" evidence="1">
    <location>
        <begin position="210"/>
        <end position="332"/>
    </location>
</feature>
<feature type="compositionally biased region" description="Polar residues" evidence="1">
    <location>
        <begin position="232"/>
        <end position="248"/>
    </location>
</feature>
<proteinExistence type="predicted"/>
<feature type="region of interest" description="Disordered" evidence="1">
    <location>
        <begin position="419"/>
        <end position="438"/>
    </location>
</feature>
<reference evidence="2" key="1">
    <citation type="submission" date="2022-04" db="EMBL/GenBank/DDBJ databases">
        <authorList>
            <person name="Xu L."/>
            <person name="Lv Z."/>
        </authorList>
    </citation>
    <scope>NUCLEOTIDE SEQUENCE</scope>
    <source>
        <strain evidence="2">LV_2022a</strain>
    </source>
</reference>
<evidence type="ECO:0000313" key="2">
    <source>
        <dbReference type="EMBL" id="KAK4472096.1"/>
    </source>
</evidence>
<feature type="compositionally biased region" description="Low complexity" evidence="1">
    <location>
        <begin position="15"/>
        <end position="26"/>
    </location>
</feature>
<evidence type="ECO:0000313" key="3">
    <source>
        <dbReference type="Proteomes" id="UP001292079"/>
    </source>
</evidence>
<feature type="compositionally biased region" description="Low complexity" evidence="1">
    <location>
        <begin position="213"/>
        <end position="231"/>
    </location>
</feature>
<organism evidence="2 3">
    <name type="scientific">Schistosoma mekongi</name>
    <name type="common">Parasitic worm</name>
    <dbReference type="NCBI Taxonomy" id="38744"/>
    <lineage>
        <taxon>Eukaryota</taxon>
        <taxon>Metazoa</taxon>
        <taxon>Spiralia</taxon>
        <taxon>Lophotrochozoa</taxon>
        <taxon>Platyhelminthes</taxon>
        <taxon>Trematoda</taxon>
        <taxon>Digenea</taxon>
        <taxon>Strigeidida</taxon>
        <taxon>Schistosomatoidea</taxon>
        <taxon>Schistosomatidae</taxon>
        <taxon>Schistosoma</taxon>
    </lineage>
</organism>
<feature type="region of interest" description="Disordered" evidence="1">
    <location>
        <begin position="667"/>
        <end position="689"/>
    </location>
</feature>
<feature type="region of interest" description="Disordered" evidence="1">
    <location>
        <begin position="575"/>
        <end position="595"/>
    </location>
</feature>
<reference evidence="2" key="2">
    <citation type="journal article" date="2023" name="Infect Dis Poverty">
        <title>Chromosome-scale genome of the human blood fluke Schistosoma mekongi and its implications for public health.</title>
        <authorList>
            <person name="Zhou M."/>
            <person name="Xu L."/>
            <person name="Xu D."/>
            <person name="Chen W."/>
            <person name="Khan J."/>
            <person name="Hu Y."/>
            <person name="Huang H."/>
            <person name="Wei H."/>
            <person name="Zhang Y."/>
            <person name="Chusongsang P."/>
            <person name="Tanasarnprasert K."/>
            <person name="Hu X."/>
            <person name="Limpanont Y."/>
            <person name="Lv Z."/>
        </authorList>
    </citation>
    <scope>NUCLEOTIDE SEQUENCE</scope>
    <source>
        <strain evidence="2">LV_2022a</strain>
    </source>
</reference>